<dbReference type="EMBL" id="CATQJL010000112">
    <property type="protein sequence ID" value="CAJ0592818.1"/>
    <property type="molecule type" value="Genomic_DNA"/>
</dbReference>
<proteinExistence type="predicted"/>
<keyword evidence="2" id="KW-1185">Reference proteome</keyword>
<evidence type="ECO:0000313" key="1">
    <source>
        <dbReference type="EMBL" id="CAJ0592818.1"/>
    </source>
</evidence>
<comment type="caution">
    <text evidence="1">The sequence shown here is derived from an EMBL/GenBank/DDBJ whole genome shotgun (WGS) entry which is preliminary data.</text>
</comment>
<name>A0AA36DSY1_CYLNA</name>
<sequence length="111" mass="12136">MFLLFVLLILKVAINASGINETIGPSGIDGPMNASDIHEPLNASDIYELDVDDVATSSAINELCSYMRKISARIQHAKNFCKASDACDGLSNFFLHILGQLSRKAREYRCG</sequence>
<dbReference type="AlphaFoldDB" id="A0AA36DSY1"/>
<gene>
    <name evidence="1" type="ORF">CYNAS_LOCUS4801</name>
</gene>
<protein>
    <submittedName>
        <fullName evidence="1">Uncharacterized protein</fullName>
    </submittedName>
</protein>
<evidence type="ECO:0000313" key="2">
    <source>
        <dbReference type="Proteomes" id="UP001176961"/>
    </source>
</evidence>
<accession>A0AA36DSY1</accession>
<reference evidence="1" key="1">
    <citation type="submission" date="2023-07" db="EMBL/GenBank/DDBJ databases">
        <authorList>
            <consortium name="CYATHOMIX"/>
        </authorList>
    </citation>
    <scope>NUCLEOTIDE SEQUENCE</scope>
    <source>
        <strain evidence="1">N/A</strain>
    </source>
</reference>
<organism evidence="1 2">
    <name type="scientific">Cylicocyclus nassatus</name>
    <name type="common">Nematode worm</name>
    <dbReference type="NCBI Taxonomy" id="53992"/>
    <lineage>
        <taxon>Eukaryota</taxon>
        <taxon>Metazoa</taxon>
        <taxon>Ecdysozoa</taxon>
        <taxon>Nematoda</taxon>
        <taxon>Chromadorea</taxon>
        <taxon>Rhabditida</taxon>
        <taxon>Rhabditina</taxon>
        <taxon>Rhabditomorpha</taxon>
        <taxon>Strongyloidea</taxon>
        <taxon>Strongylidae</taxon>
        <taxon>Cylicocyclus</taxon>
    </lineage>
</organism>
<dbReference type="Proteomes" id="UP001176961">
    <property type="component" value="Unassembled WGS sequence"/>
</dbReference>